<reference evidence="3" key="1">
    <citation type="journal article" date="2013" name="Proc. Natl. Acad. Sci. U.S.A.">
        <title>Improving the coverage of the cyanobacterial phylum using diversity-driven genome sequencing.</title>
        <authorList>
            <person name="Shih P.M."/>
            <person name="Wu D."/>
            <person name="Latifi A."/>
            <person name="Axen S.D."/>
            <person name="Fewer D.P."/>
            <person name="Talla E."/>
            <person name="Calteau A."/>
            <person name="Cai F."/>
            <person name="Tandeau de Marsac N."/>
            <person name="Rippka R."/>
            <person name="Herdman M."/>
            <person name="Sivonen K."/>
            <person name="Coursin T."/>
            <person name="Laurent T."/>
            <person name="Goodwin L."/>
            <person name="Nolan M."/>
            <person name="Davenport K.W."/>
            <person name="Han C.S."/>
            <person name="Rubin E.M."/>
            <person name="Eisen J.A."/>
            <person name="Woyke T."/>
            <person name="Gugger M."/>
            <person name="Kerfeld C.A."/>
        </authorList>
    </citation>
    <scope>NUCLEOTIDE SEQUENCE [LARGE SCALE GENOMIC DNA]</scope>
    <source>
        <strain evidence="3">ATCC 27899 / PCC 7122</strain>
    </source>
</reference>
<dbReference type="Pfam" id="PF06051">
    <property type="entry name" value="DUF928"/>
    <property type="match status" value="1"/>
</dbReference>
<feature type="signal peptide" evidence="1">
    <location>
        <begin position="1"/>
        <end position="21"/>
    </location>
</feature>
<dbReference type="STRING" id="272123.Anacy_4118"/>
<sequence length="241" mass="27399">MQKYIGLALLAISLTATPVQAQIQFQKPAQVSVDEKYRWQRQEPSYHSCHCGCRKSKMLAIVPNNSPSLTMSSHPKFFVNVPKIEPKFIESPDGKLKGEFRLIVQANYEEIYQTEIPISDEGIIEINLPSNVLGLEVGKDYEWVFVIFCNADDHFESINVGGLVRRVEPSAKLISQLKRANPLQTAVIYAKNGIWVEAISTLAQLRRESPQDLRLIAYWRSLLKSVDLQDITFPSLMKYTD</sequence>
<gene>
    <name evidence="2" type="ordered locus">Anacy_4118</name>
</gene>
<dbReference type="InterPro" id="IPR010328">
    <property type="entry name" value="DUF928"/>
</dbReference>
<dbReference type="PATRIC" id="fig|272123.3.peg.4467"/>
<dbReference type="OrthoDB" id="536034at2"/>
<organism evidence="2 3">
    <name type="scientific">Anabaena cylindrica (strain ATCC 27899 / PCC 7122)</name>
    <dbReference type="NCBI Taxonomy" id="272123"/>
    <lineage>
        <taxon>Bacteria</taxon>
        <taxon>Bacillati</taxon>
        <taxon>Cyanobacteriota</taxon>
        <taxon>Cyanophyceae</taxon>
        <taxon>Nostocales</taxon>
        <taxon>Nostocaceae</taxon>
        <taxon>Anabaena</taxon>
    </lineage>
</organism>
<dbReference type="Proteomes" id="UP000010474">
    <property type="component" value="Chromosome"/>
</dbReference>
<dbReference type="HOGENOM" id="CLU_061545_0_1_3"/>
<dbReference type="AlphaFoldDB" id="K9ZJV2"/>
<name>K9ZJV2_ANACC</name>
<protein>
    <recommendedName>
        <fullName evidence="4">DUF928 domain-containing protein</fullName>
    </recommendedName>
</protein>
<dbReference type="eggNOG" id="COG3087">
    <property type="taxonomic scope" value="Bacteria"/>
</dbReference>
<evidence type="ECO:0008006" key="4">
    <source>
        <dbReference type="Google" id="ProtNLM"/>
    </source>
</evidence>
<feature type="chain" id="PRO_5030173380" description="DUF928 domain-containing protein" evidence="1">
    <location>
        <begin position="22"/>
        <end position="241"/>
    </location>
</feature>
<dbReference type="EMBL" id="CP003659">
    <property type="protein sequence ID" value="AFZ59486.1"/>
    <property type="molecule type" value="Genomic_DNA"/>
</dbReference>
<keyword evidence="3" id="KW-1185">Reference proteome</keyword>
<keyword evidence="1" id="KW-0732">Signal</keyword>
<evidence type="ECO:0000313" key="3">
    <source>
        <dbReference type="Proteomes" id="UP000010474"/>
    </source>
</evidence>
<accession>K9ZJV2</accession>
<dbReference type="RefSeq" id="WP_015216104.1">
    <property type="nucleotide sequence ID" value="NC_019771.1"/>
</dbReference>
<evidence type="ECO:0000313" key="2">
    <source>
        <dbReference type="EMBL" id="AFZ59486.1"/>
    </source>
</evidence>
<dbReference type="KEGG" id="acy:Anacy_4118"/>
<proteinExistence type="predicted"/>
<evidence type="ECO:0000256" key="1">
    <source>
        <dbReference type="SAM" id="SignalP"/>
    </source>
</evidence>